<gene>
    <name evidence="1" type="ORF">L3Q82_008133</name>
</gene>
<organism evidence="1 2">
    <name type="scientific">Scortum barcoo</name>
    <name type="common">barcoo grunter</name>
    <dbReference type="NCBI Taxonomy" id="214431"/>
    <lineage>
        <taxon>Eukaryota</taxon>
        <taxon>Metazoa</taxon>
        <taxon>Chordata</taxon>
        <taxon>Craniata</taxon>
        <taxon>Vertebrata</taxon>
        <taxon>Euteleostomi</taxon>
        <taxon>Actinopterygii</taxon>
        <taxon>Neopterygii</taxon>
        <taxon>Teleostei</taxon>
        <taxon>Neoteleostei</taxon>
        <taxon>Acanthomorphata</taxon>
        <taxon>Eupercaria</taxon>
        <taxon>Centrarchiformes</taxon>
        <taxon>Terapontoidei</taxon>
        <taxon>Terapontidae</taxon>
        <taxon>Scortum</taxon>
    </lineage>
</organism>
<protein>
    <submittedName>
        <fullName evidence="1">Uncharacterized protein</fullName>
    </submittedName>
</protein>
<accession>A0ACB8WGS8</accession>
<dbReference type="Proteomes" id="UP000831701">
    <property type="component" value="Chromosome 9"/>
</dbReference>
<comment type="caution">
    <text evidence="1">The sequence shown here is derived from an EMBL/GenBank/DDBJ whole genome shotgun (WGS) entry which is preliminary data.</text>
</comment>
<keyword evidence="2" id="KW-1185">Reference proteome</keyword>
<name>A0ACB8WGS8_9TELE</name>
<evidence type="ECO:0000313" key="2">
    <source>
        <dbReference type="Proteomes" id="UP000831701"/>
    </source>
</evidence>
<reference evidence="1" key="1">
    <citation type="submission" date="2022-04" db="EMBL/GenBank/DDBJ databases">
        <title>Jade perch genome.</title>
        <authorList>
            <person name="Chao B."/>
        </authorList>
    </citation>
    <scope>NUCLEOTIDE SEQUENCE</scope>
    <source>
        <strain evidence="1">CB-2022</strain>
    </source>
</reference>
<dbReference type="EMBL" id="CM041539">
    <property type="protein sequence ID" value="KAI3367137.1"/>
    <property type="molecule type" value="Genomic_DNA"/>
</dbReference>
<evidence type="ECO:0000313" key="1">
    <source>
        <dbReference type="EMBL" id="KAI3367137.1"/>
    </source>
</evidence>
<proteinExistence type="predicted"/>
<sequence>MFGCLVAGRLVQTDAVQVSPDKFVFSLPDYENVNHVVVFMLGTVPFPAGMGGAVYFSFPDPASGGPVWQLLGFITNDKPSAIFKISGLKAGEGGAHPFGTAASSPSPSVAQVGVSVEAVEQLVQQIPVSGAAVSSVDSFLQFTQKMLDSLFNFASSFAVSQAQMTPNPSETFIPSSCVLRWMLLELLLFGGLSVGGYFLLHVTVLRQPRCKSSAKLDGKTAIVTGANTGIGKTTAMDLARRGARVIMACRDRRRAEAAIQEIVQLDLASLQSVRSFTENFLKSESRLDLLINNAGLVVGGKTEDGFGMIFGVNHLGHFLLTLLLLDRLKASGPSRVVNVASKAHEMGKVDFNCLTAHRELALGSSTFQLLQKYSHSKLCNVLFTYELTKRLQGTDVTCYSLHLGVIKTEIGRNASFLWKFFMTQTTLHCALEPGIEHLSGHFFTQCASLTSIRPKARDDAAAKKLWELSESFCGLTPLKKHINFIIFGFILKVLKEALLRVQVEQVQQVSPSGALKAEPSSSQSVRLRWIRGTFGIMFHLLLLAAVVLGGYIFLTQTLFKRSKCKGNAAMAGKTVVITGAAGGNTGIGKATALHLARRGARVILACRNRDKAEAAIADIQQETGSTDLLYMQLDLSSLKSVRCFAESFLKSESRLDLLINNAGLVADGWTEDGFGLQFGVNHLGHFLLTCLLLERLKQSGGGRVVTLSSMAHRWGRLDVNALEVNKHLGTGQFSWQFFQAYCNSKLCNVLFTHQLAKRLKGTNVTCYSVHPGVVRTELSRHVSLWQKVFIEPVAQLLFLDPEAGAQTTLHCCLQEGIEPLSGRYFSCCAVQEVCARAKDDDVARKLWEVP</sequence>